<dbReference type="AlphaFoldDB" id="A0A381SUL5"/>
<accession>A0A381SUL5</accession>
<dbReference type="EMBL" id="UINC01003515">
    <property type="protein sequence ID" value="SVA07008.1"/>
    <property type="molecule type" value="Genomic_DNA"/>
</dbReference>
<reference evidence="2" key="1">
    <citation type="submission" date="2018-05" db="EMBL/GenBank/DDBJ databases">
        <authorList>
            <person name="Lanie J.A."/>
            <person name="Ng W.-L."/>
            <person name="Kazmierczak K.M."/>
            <person name="Andrzejewski T.M."/>
            <person name="Davidsen T.M."/>
            <person name="Wayne K.J."/>
            <person name="Tettelin H."/>
            <person name="Glass J.I."/>
            <person name="Rusch D."/>
            <person name="Podicherti R."/>
            <person name="Tsui H.-C.T."/>
            <person name="Winkler M.E."/>
        </authorList>
    </citation>
    <scope>NUCLEOTIDE SEQUENCE</scope>
</reference>
<sequence>MHQSFDSTQNLDSKGKAMSQPGNKNGAKI</sequence>
<gene>
    <name evidence="2" type="ORF">METZ01_LOCUS59862</name>
</gene>
<evidence type="ECO:0000313" key="2">
    <source>
        <dbReference type="EMBL" id="SVA07008.1"/>
    </source>
</evidence>
<proteinExistence type="predicted"/>
<protein>
    <submittedName>
        <fullName evidence="2">Uncharacterized protein</fullName>
    </submittedName>
</protein>
<name>A0A381SUL5_9ZZZZ</name>
<feature type="compositionally biased region" description="Polar residues" evidence="1">
    <location>
        <begin position="1"/>
        <end position="12"/>
    </location>
</feature>
<organism evidence="2">
    <name type="scientific">marine metagenome</name>
    <dbReference type="NCBI Taxonomy" id="408172"/>
    <lineage>
        <taxon>unclassified sequences</taxon>
        <taxon>metagenomes</taxon>
        <taxon>ecological metagenomes</taxon>
    </lineage>
</organism>
<evidence type="ECO:0000256" key="1">
    <source>
        <dbReference type="SAM" id="MobiDB-lite"/>
    </source>
</evidence>
<feature type="region of interest" description="Disordered" evidence="1">
    <location>
        <begin position="1"/>
        <end position="29"/>
    </location>
</feature>